<dbReference type="EMBL" id="BMDX01000004">
    <property type="protein sequence ID" value="GGA72456.1"/>
    <property type="molecule type" value="Genomic_DNA"/>
</dbReference>
<feature type="transmembrane region" description="Helical" evidence="1">
    <location>
        <begin position="209"/>
        <end position="225"/>
    </location>
</feature>
<feature type="transmembrane region" description="Helical" evidence="1">
    <location>
        <begin position="177"/>
        <end position="197"/>
    </location>
</feature>
<sequence length="264" mass="28889">MMQMSQLALIAILLYLAIAAILWQQWIRPSKKALSPILLAAPALLLHSGLIGWQVFAVGGVLDFSLPNVASLVLLLVAAILTLAHQSLKSLLLLPPVYLLCAVVITPAMTDSGHYFTNFVGMTGLAIHVSLAVLSYCCMFIAALMAVQVWLIDHRLKHHGPLSGLPPLMVVNRQLSLLLRIGFLLLTASIAIGWYFLEGFFGHGQGHKAILTIIAWLIYAFVLWVDWRVGMSAKRMAIFSIVSASVLTLAYFGSRFIKEVLLSS</sequence>
<evidence type="ECO:0000259" key="2">
    <source>
        <dbReference type="Pfam" id="PF01578"/>
    </source>
</evidence>
<protein>
    <submittedName>
        <fullName evidence="3">Membrane protein</fullName>
    </submittedName>
</protein>
<dbReference type="GO" id="GO:0020037">
    <property type="term" value="F:heme binding"/>
    <property type="evidence" value="ECO:0007669"/>
    <property type="project" value="InterPro"/>
</dbReference>
<comment type="caution">
    <text evidence="3">The sequence shown here is derived from an EMBL/GenBank/DDBJ whole genome shotgun (WGS) entry which is preliminary data.</text>
</comment>
<dbReference type="AlphaFoldDB" id="A0A8J2XND9"/>
<evidence type="ECO:0000313" key="4">
    <source>
        <dbReference type="Proteomes" id="UP000619743"/>
    </source>
</evidence>
<evidence type="ECO:0000256" key="1">
    <source>
        <dbReference type="SAM" id="Phobius"/>
    </source>
</evidence>
<gene>
    <name evidence="3" type="ORF">GCM10011369_12780</name>
</gene>
<evidence type="ECO:0000313" key="3">
    <source>
        <dbReference type="EMBL" id="GGA72456.1"/>
    </source>
</evidence>
<keyword evidence="1" id="KW-1133">Transmembrane helix</keyword>
<feature type="transmembrane region" description="Helical" evidence="1">
    <location>
        <begin position="129"/>
        <end position="152"/>
    </location>
</feature>
<keyword evidence="1" id="KW-0472">Membrane</keyword>
<dbReference type="Proteomes" id="UP000619743">
    <property type="component" value="Unassembled WGS sequence"/>
</dbReference>
<feature type="transmembrane region" description="Helical" evidence="1">
    <location>
        <begin position="6"/>
        <end position="24"/>
    </location>
</feature>
<organism evidence="3 4">
    <name type="scientific">Neiella marina</name>
    <dbReference type="NCBI Taxonomy" id="508461"/>
    <lineage>
        <taxon>Bacteria</taxon>
        <taxon>Pseudomonadati</taxon>
        <taxon>Pseudomonadota</taxon>
        <taxon>Gammaproteobacteria</taxon>
        <taxon>Alteromonadales</taxon>
        <taxon>Echinimonadaceae</taxon>
        <taxon>Neiella</taxon>
    </lineage>
</organism>
<dbReference type="GO" id="GO:0005886">
    <property type="term" value="C:plasma membrane"/>
    <property type="evidence" value="ECO:0007669"/>
    <property type="project" value="TreeGrafter"/>
</dbReference>
<dbReference type="OrthoDB" id="9780793at2"/>
<feature type="transmembrane region" description="Helical" evidence="1">
    <location>
        <begin position="91"/>
        <end position="109"/>
    </location>
</feature>
<reference evidence="4" key="1">
    <citation type="journal article" date="2019" name="Int. J. Syst. Evol. Microbiol.">
        <title>The Global Catalogue of Microorganisms (GCM) 10K type strain sequencing project: providing services to taxonomists for standard genome sequencing and annotation.</title>
        <authorList>
            <consortium name="The Broad Institute Genomics Platform"/>
            <consortium name="The Broad Institute Genome Sequencing Center for Infectious Disease"/>
            <person name="Wu L."/>
            <person name="Ma J."/>
        </authorList>
    </citation>
    <scope>NUCLEOTIDE SEQUENCE [LARGE SCALE GENOMIC DNA]</scope>
    <source>
        <strain evidence="4">CGMCC 1.10130</strain>
    </source>
</reference>
<dbReference type="RefSeq" id="WP_087505106.1">
    <property type="nucleotide sequence ID" value="NZ_BMDX01000004.1"/>
</dbReference>
<dbReference type="PANTHER" id="PTHR38034:SF1">
    <property type="entry name" value="INNER MEMBRANE PROTEIN YPJD"/>
    <property type="match status" value="1"/>
</dbReference>
<proteinExistence type="predicted"/>
<keyword evidence="1" id="KW-0812">Transmembrane</keyword>
<dbReference type="GO" id="GO:0017004">
    <property type="term" value="P:cytochrome complex assembly"/>
    <property type="evidence" value="ECO:0007669"/>
    <property type="project" value="InterPro"/>
</dbReference>
<feature type="domain" description="Cytochrome c assembly protein" evidence="2">
    <location>
        <begin position="40"/>
        <end position="261"/>
    </location>
</feature>
<dbReference type="InterPro" id="IPR052372">
    <property type="entry name" value="YpjD/HemX"/>
</dbReference>
<dbReference type="PANTHER" id="PTHR38034">
    <property type="entry name" value="INNER MEMBRANE PROTEIN YPJD"/>
    <property type="match status" value="1"/>
</dbReference>
<dbReference type="InterPro" id="IPR002541">
    <property type="entry name" value="Cyt_c_assembly"/>
</dbReference>
<name>A0A8J2XND9_9GAMM</name>
<feature type="transmembrane region" description="Helical" evidence="1">
    <location>
        <begin position="36"/>
        <end position="58"/>
    </location>
</feature>
<accession>A0A8J2XND9</accession>
<feature type="transmembrane region" description="Helical" evidence="1">
    <location>
        <begin position="237"/>
        <end position="257"/>
    </location>
</feature>
<feature type="transmembrane region" description="Helical" evidence="1">
    <location>
        <begin position="64"/>
        <end position="84"/>
    </location>
</feature>
<keyword evidence="4" id="KW-1185">Reference proteome</keyword>
<dbReference type="Pfam" id="PF01578">
    <property type="entry name" value="Cytochrom_C_asm"/>
    <property type="match status" value="1"/>
</dbReference>